<gene>
    <name evidence="2" type="ORF">EZS28_049190</name>
</gene>
<evidence type="ECO:0000313" key="3">
    <source>
        <dbReference type="Proteomes" id="UP000324800"/>
    </source>
</evidence>
<dbReference type="EMBL" id="SNRW01034855">
    <property type="protein sequence ID" value="KAA6355283.1"/>
    <property type="molecule type" value="Genomic_DNA"/>
</dbReference>
<dbReference type="Proteomes" id="UP000324800">
    <property type="component" value="Unassembled WGS sequence"/>
</dbReference>
<evidence type="ECO:0000256" key="1">
    <source>
        <dbReference type="SAM" id="MobiDB-lite"/>
    </source>
</evidence>
<name>A0A5J4TBV1_9EUKA</name>
<accession>A0A5J4TBV1</accession>
<comment type="caution">
    <text evidence="2">The sequence shown here is derived from an EMBL/GenBank/DDBJ whole genome shotgun (WGS) entry which is preliminary data.</text>
</comment>
<sequence length="40" mass="4684">MLLRSIAPPLYYETAKQNKKKANTANSWTLKPLERTKHLK</sequence>
<dbReference type="AlphaFoldDB" id="A0A5J4TBV1"/>
<organism evidence="2 3">
    <name type="scientific">Streblomastix strix</name>
    <dbReference type="NCBI Taxonomy" id="222440"/>
    <lineage>
        <taxon>Eukaryota</taxon>
        <taxon>Metamonada</taxon>
        <taxon>Preaxostyla</taxon>
        <taxon>Oxymonadida</taxon>
        <taxon>Streblomastigidae</taxon>
        <taxon>Streblomastix</taxon>
    </lineage>
</organism>
<proteinExistence type="predicted"/>
<feature type="non-terminal residue" evidence="2">
    <location>
        <position position="40"/>
    </location>
</feature>
<evidence type="ECO:0000313" key="2">
    <source>
        <dbReference type="EMBL" id="KAA6355283.1"/>
    </source>
</evidence>
<protein>
    <submittedName>
        <fullName evidence="2">Uncharacterized protein</fullName>
    </submittedName>
</protein>
<feature type="region of interest" description="Disordered" evidence="1">
    <location>
        <begin position="16"/>
        <end position="40"/>
    </location>
</feature>
<reference evidence="2 3" key="1">
    <citation type="submission" date="2019-03" db="EMBL/GenBank/DDBJ databases">
        <title>Single cell metagenomics reveals metabolic interactions within the superorganism composed of flagellate Streblomastix strix and complex community of Bacteroidetes bacteria on its surface.</title>
        <authorList>
            <person name="Treitli S.C."/>
            <person name="Kolisko M."/>
            <person name="Husnik F."/>
            <person name="Keeling P."/>
            <person name="Hampl V."/>
        </authorList>
    </citation>
    <scope>NUCLEOTIDE SEQUENCE [LARGE SCALE GENOMIC DNA]</scope>
    <source>
        <strain evidence="2">ST1C</strain>
    </source>
</reference>